<dbReference type="InterPro" id="IPR000014">
    <property type="entry name" value="PAS"/>
</dbReference>
<proteinExistence type="predicted"/>
<dbReference type="PANTHER" id="PTHR42878">
    <property type="entry name" value="TWO-COMPONENT HISTIDINE KINASE"/>
    <property type="match status" value="1"/>
</dbReference>
<dbReference type="PRINTS" id="PR00344">
    <property type="entry name" value="BCTRLSENSOR"/>
</dbReference>
<keyword evidence="7" id="KW-0547">Nucleotide-binding</keyword>
<keyword evidence="10" id="KW-1133">Transmembrane helix</keyword>
<evidence type="ECO:0000256" key="9">
    <source>
        <dbReference type="ARBA" id="ARBA00022840"/>
    </source>
</evidence>
<dbReference type="Proteomes" id="UP000258707">
    <property type="component" value="Chromosome"/>
</dbReference>
<dbReference type="Pfam" id="PF02518">
    <property type="entry name" value="HATPase_c"/>
    <property type="match status" value="1"/>
</dbReference>
<dbReference type="KEGG" id="nag:AArcMg_2536"/>
<dbReference type="PANTHER" id="PTHR42878:SF7">
    <property type="entry name" value="SENSOR HISTIDINE KINASE GLRK"/>
    <property type="match status" value="1"/>
</dbReference>
<dbReference type="EC" id="2.7.13.3" evidence="3"/>
<keyword evidence="5" id="KW-0808">Transferase</keyword>
<feature type="domain" description="PAS" evidence="14">
    <location>
        <begin position="225"/>
        <end position="282"/>
    </location>
</feature>
<keyword evidence="4" id="KW-0597">Phosphoprotein</keyword>
<dbReference type="EMBL" id="CP024047">
    <property type="protein sequence ID" value="AXR77530.1"/>
    <property type="molecule type" value="Genomic_DNA"/>
</dbReference>
<name>A0A346PDD5_9EURY</name>
<reference evidence="18" key="1">
    <citation type="submission" date="2017-10" db="EMBL/GenBank/DDBJ databases">
        <title>Phenotypic and genomic properties of facultatively anaerobic sulfur-reducing natronoarchaea from hypersaline soda lakes.</title>
        <authorList>
            <person name="Sorokin D.Y."/>
            <person name="Kublanov I.V."/>
            <person name="Roman P."/>
            <person name="Sinninghe Damste J.S."/>
            <person name="Golyshin P.N."/>
            <person name="Rojo D."/>
            <person name="Ciordia S."/>
            <person name="Mena Md.C."/>
            <person name="Ferrer M."/>
            <person name="Messina E."/>
            <person name="Smedile F."/>
            <person name="La Spada G."/>
            <person name="La Cono V."/>
            <person name="Yakimov M.M."/>
        </authorList>
    </citation>
    <scope>NUCLEOTIDE SEQUENCE [LARGE SCALE GENOMIC DNA]</scope>
    <source>
        <strain evidence="18">AArc1</strain>
    </source>
</reference>
<dbReference type="KEGG" id="nan:AArc1_1190"/>
<dbReference type="GO" id="GO:0000155">
    <property type="term" value="F:phosphorelay sensor kinase activity"/>
    <property type="evidence" value="ECO:0007669"/>
    <property type="project" value="InterPro"/>
</dbReference>
<keyword evidence="6" id="KW-0812">Transmembrane</keyword>
<dbReference type="Gene3D" id="1.10.287.130">
    <property type="match status" value="1"/>
</dbReference>
<comment type="catalytic activity">
    <reaction evidence="1">
        <text>ATP + protein L-histidine = ADP + protein N-phospho-L-histidine.</text>
        <dbReference type="EC" id="2.7.13.3"/>
    </reaction>
</comment>
<dbReference type="GO" id="GO:0005524">
    <property type="term" value="F:ATP binding"/>
    <property type="evidence" value="ECO:0007669"/>
    <property type="project" value="UniProtKB-KW"/>
</dbReference>
<dbReference type="InterPro" id="IPR003594">
    <property type="entry name" value="HATPase_dom"/>
</dbReference>
<dbReference type="SUPFAM" id="SSF55785">
    <property type="entry name" value="PYP-like sensor domain (PAS domain)"/>
    <property type="match status" value="2"/>
</dbReference>
<dbReference type="InterPro" id="IPR050351">
    <property type="entry name" value="BphY/WalK/GraS-like"/>
</dbReference>
<evidence type="ECO:0000256" key="2">
    <source>
        <dbReference type="ARBA" id="ARBA00004141"/>
    </source>
</evidence>
<dbReference type="NCBIfam" id="TIGR00229">
    <property type="entry name" value="sensory_box"/>
    <property type="match status" value="1"/>
</dbReference>
<dbReference type="GO" id="GO:0020037">
    <property type="term" value="F:heme binding"/>
    <property type="evidence" value="ECO:0007669"/>
    <property type="project" value="InterPro"/>
</dbReference>
<dbReference type="GO" id="GO:0030295">
    <property type="term" value="F:protein kinase activator activity"/>
    <property type="evidence" value="ECO:0007669"/>
    <property type="project" value="TreeGrafter"/>
</dbReference>
<dbReference type="InterPro" id="IPR003661">
    <property type="entry name" value="HisK_dim/P_dom"/>
</dbReference>
<gene>
    <name evidence="15" type="ORF">AArc1_1190</name>
    <name evidence="16" type="ORF">AArcMg_2536</name>
</gene>
<evidence type="ECO:0000259" key="13">
    <source>
        <dbReference type="PROSITE" id="PS50109"/>
    </source>
</evidence>
<dbReference type="SUPFAM" id="SSF55874">
    <property type="entry name" value="ATPase domain of HSP90 chaperone/DNA topoisomerase II/histidine kinase"/>
    <property type="match status" value="1"/>
</dbReference>
<accession>A0A346PSN2</accession>
<dbReference type="GO" id="GO:0019825">
    <property type="term" value="F:oxygen binding"/>
    <property type="evidence" value="ECO:0007669"/>
    <property type="project" value="InterPro"/>
</dbReference>
<dbReference type="RefSeq" id="WP_117363698.1">
    <property type="nucleotide sequence ID" value="NZ_CP024047.1"/>
</dbReference>
<dbReference type="SUPFAM" id="SSF46458">
    <property type="entry name" value="Globin-like"/>
    <property type="match status" value="1"/>
</dbReference>
<dbReference type="InterPro" id="IPR036097">
    <property type="entry name" value="HisK_dim/P_sf"/>
</dbReference>
<sequence>MTEYGRHFGRGGLNEYVDVDRLVEGIGLDEDEIDWRKSFIGFDDSDCERLEAFDEIFQAHADEFADSFYDHLTRHQETADVFDRSPKSTDELKRTQKAYLTTLAGGTYDESYFRNRARIGKLHDLVDMPIKHYLGQYNVYYGLLFSLVTDRMHEQLTATVDAELERAHSTTESGEIDSQRLSRRIYEDVEDGIDDLHSLFKLLNLDIQVAVDTYMQSRLDAIETERDRFAALFENVPSPVVIVRFTSDGERVEAVNEAFEELFGYTAADLAGDESFEEALRPPGEEPTPIEGRSLLAELNEDSNRKLIEAEVTLETMFGRREFVRVSAPVDRSGIENLEYAFYIDVTDQKQRQERLQVLSRVLRHDIRTQMNLVKGCATSLGDADGVDTDRRREMADLIDEAADDLLSMSNRIRSIERVVAGQADRRPIDATALLEDVVADVGERYPDCAFSLSAPERLWLRGGDSLHNAIANVVENGAEHNDAADPSVEVSLVESLGGDHVTIRVADNGPGIPPSEYEVLTGERDRSQIEHSSGLGLWMVNWVVTKVGGALEFDANAPRGSIVTVRLPRAEPPS</sequence>
<dbReference type="SMART" id="SM00091">
    <property type="entry name" value="PAS"/>
    <property type="match status" value="1"/>
</dbReference>
<dbReference type="Gene3D" id="3.30.450.20">
    <property type="entry name" value="PAS domain"/>
    <property type="match status" value="1"/>
</dbReference>
<dbReference type="PROSITE" id="PS50112">
    <property type="entry name" value="PAS"/>
    <property type="match status" value="1"/>
</dbReference>
<dbReference type="GO" id="GO:0007234">
    <property type="term" value="P:osmosensory signaling via phosphorelay pathway"/>
    <property type="evidence" value="ECO:0007669"/>
    <property type="project" value="TreeGrafter"/>
</dbReference>
<dbReference type="InterPro" id="IPR009050">
    <property type="entry name" value="Globin-like_sf"/>
</dbReference>
<dbReference type="InterPro" id="IPR036890">
    <property type="entry name" value="HATPase_C_sf"/>
</dbReference>
<evidence type="ECO:0000256" key="1">
    <source>
        <dbReference type="ARBA" id="ARBA00000085"/>
    </source>
</evidence>
<keyword evidence="8 15" id="KW-0418">Kinase</keyword>
<dbReference type="GO" id="GO:0000156">
    <property type="term" value="F:phosphorelay response regulator activity"/>
    <property type="evidence" value="ECO:0007669"/>
    <property type="project" value="TreeGrafter"/>
</dbReference>
<accession>A0A346PDD5</accession>
<evidence type="ECO:0000313" key="18">
    <source>
        <dbReference type="Proteomes" id="UP000258707"/>
    </source>
</evidence>
<dbReference type="InterPro" id="IPR039379">
    <property type="entry name" value="Protoglobin_sensor_dom"/>
</dbReference>
<dbReference type="SMART" id="SM00387">
    <property type="entry name" value="HATPase_c"/>
    <property type="match status" value="1"/>
</dbReference>
<evidence type="ECO:0000313" key="16">
    <source>
        <dbReference type="EMBL" id="AXR82527.1"/>
    </source>
</evidence>
<dbReference type="GeneID" id="37643031"/>
<feature type="domain" description="Histidine kinase" evidence="13">
    <location>
        <begin position="362"/>
        <end position="572"/>
    </location>
</feature>
<protein>
    <recommendedName>
        <fullName evidence="3">histidine kinase</fullName>
        <ecNumber evidence="3">2.7.13.3</ecNumber>
    </recommendedName>
</protein>
<evidence type="ECO:0000313" key="15">
    <source>
        <dbReference type="EMBL" id="AXR77530.1"/>
    </source>
</evidence>
<dbReference type="CDD" id="cd01068">
    <property type="entry name" value="globin_sensor"/>
    <property type="match status" value="1"/>
</dbReference>
<dbReference type="InterPro" id="IPR004358">
    <property type="entry name" value="Sig_transdc_His_kin-like_C"/>
</dbReference>
<dbReference type="InterPro" id="IPR005467">
    <property type="entry name" value="His_kinase_dom"/>
</dbReference>
<keyword evidence="9" id="KW-0067">ATP-binding</keyword>
<evidence type="ECO:0000256" key="3">
    <source>
        <dbReference type="ARBA" id="ARBA00012438"/>
    </source>
</evidence>
<dbReference type="CDD" id="cd00075">
    <property type="entry name" value="HATPase"/>
    <property type="match status" value="1"/>
</dbReference>
<evidence type="ECO:0000256" key="4">
    <source>
        <dbReference type="ARBA" id="ARBA00022553"/>
    </source>
</evidence>
<dbReference type="Proteomes" id="UP000258613">
    <property type="component" value="Chromosome"/>
</dbReference>
<organism evidence="15 18">
    <name type="scientific">Natrarchaeobaculum sulfurireducens</name>
    <dbReference type="NCBI Taxonomy" id="2044521"/>
    <lineage>
        <taxon>Archaea</taxon>
        <taxon>Methanobacteriati</taxon>
        <taxon>Methanobacteriota</taxon>
        <taxon>Stenosarchaea group</taxon>
        <taxon>Halobacteria</taxon>
        <taxon>Halobacteriales</taxon>
        <taxon>Natrialbaceae</taxon>
        <taxon>Natrarchaeobaculum</taxon>
    </lineage>
</organism>
<dbReference type="Gene3D" id="3.30.565.10">
    <property type="entry name" value="Histidine kinase-like ATPase, C-terminal domain"/>
    <property type="match status" value="1"/>
</dbReference>
<dbReference type="AlphaFoldDB" id="A0A346PDD5"/>
<dbReference type="InterPro" id="IPR012292">
    <property type="entry name" value="Globin/Proto"/>
</dbReference>
<dbReference type="GO" id="GO:0016020">
    <property type="term" value="C:membrane"/>
    <property type="evidence" value="ECO:0007669"/>
    <property type="project" value="UniProtKB-SubCell"/>
</dbReference>
<evidence type="ECO:0000256" key="8">
    <source>
        <dbReference type="ARBA" id="ARBA00022777"/>
    </source>
</evidence>
<keyword evidence="12" id="KW-0472">Membrane</keyword>
<dbReference type="PROSITE" id="PS50109">
    <property type="entry name" value="HIS_KIN"/>
    <property type="match status" value="1"/>
</dbReference>
<evidence type="ECO:0000256" key="12">
    <source>
        <dbReference type="ARBA" id="ARBA00023136"/>
    </source>
</evidence>
<dbReference type="Pfam" id="PF13188">
    <property type="entry name" value="PAS_8"/>
    <property type="match status" value="1"/>
</dbReference>
<evidence type="ECO:0000313" key="17">
    <source>
        <dbReference type="Proteomes" id="UP000258613"/>
    </source>
</evidence>
<comment type="subcellular location">
    <subcellularLocation>
        <location evidence="2">Membrane</location>
        <topology evidence="2">Multi-pass membrane protein</topology>
    </subcellularLocation>
</comment>
<dbReference type="EMBL" id="CP027033">
    <property type="protein sequence ID" value="AXR82527.1"/>
    <property type="molecule type" value="Genomic_DNA"/>
</dbReference>
<evidence type="ECO:0000256" key="10">
    <source>
        <dbReference type="ARBA" id="ARBA00022989"/>
    </source>
</evidence>
<evidence type="ECO:0000256" key="5">
    <source>
        <dbReference type="ARBA" id="ARBA00022679"/>
    </source>
</evidence>
<evidence type="ECO:0000259" key="14">
    <source>
        <dbReference type="PROSITE" id="PS50112"/>
    </source>
</evidence>
<reference evidence="17" key="2">
    <citation type="submission" date="2018-02" db="EMBL/GenBank/DDBJ databases">
        <title>Phenotypic and genomic properties of facultatively anaerobic sulfur-reducing natronoarchaea from hypersaline soda lakes.</title>
        <authorList>
            <person name="Sorokin D.Y."/>
            <person name="Kublanov I.V."/>
            <person name="Roman P."/>
            <person name="Sinninghe Damste J.S."/>
            <person name="Golyshin P.N."/>
            <person name="Rojo D."/>
            <person name="Ciordia S."/>
            <person name="Mena M.D.C."/>
            <person name="Ferrer M."/>
            <person name="Messina E."/>
            <person name="Smedile F."/>
            <person name="La Spada G."/>
            <person name="La Cono V."/>
            <person name="Yakimov M.M."/>
        </authorList>
    </citation>
    <scope>NUCLEOTIDE SEQUENCE [LARGE SCALE GENOMIC DNA]</scope>
    <source>
        <strain evidence="17">AArc-Mg</strain>
    </source>
</reference>
<evidence type="ECO:0000256" key="6">
    <source>
        <dbReference type="ARBA" id="ARBA00022692"/>
    </source>
</evidence>
<dbReference type="Gene3D" id="1.10.490.10">
    <property type="entry name" value="Globins"/>
    <property type="match status" value="1"/>
</dbReference>
<reference evidence="15" key="3">
    <citation type="journal article" date="2019" name="Int. J. Syst. Evol. Microbiol.">
        <title>Natronolimnobius sulfurireducens sp. nov. and Halalkaliarchaeum desulfuricum gen. nov., sp. nov., the first sulfur-respiring alkaliphilic haloarchaea from hypersaline alkaline lakes.</title>
        <authorList>
            <person name="Sorokin D.Y."/>
            <person name="Yakimov M."/>
            <person name="Messina E."/>
            <person name="Merkel A.Y."/>
            <person name="Bale N.J."/>
            <person name="Sinninghe Damste J.S."/>
        </authorList>
    </citation>
    <scope>NUCLEOTIDE SEQUENCE</scope>
    <source>
        <strain evidence="16">AArc-Mg</strain>
        <strain evidence="15">AArc1</strain>
    </source>
</reference>
<dbReference type="InterPro" id="IPR044398">
    <property type="entry name" value="Globin-sensor_dom"/>
</dbReference>
<evidence type="ECO:0000256" key="11">
    <source>
        <dbReference type="ARBA" id="ARBA00023012"/>
    </source>
</evidence>
<dbReference type="SUPFAM" id="SSF47384">
    <property type="entry name" value="Homodimeric domain of signal transducing histidine kinase"/>
    <property type="match status" value="1"/>
</dbReference>
<dbReference type="InterPro" id="IPR035965">
    <property type="entry name" value="PAS-like_dom_sf"/>
</dbReference>
<keyword evidence="11" id="KW-0902">Two-component regulatory system</keyword>
<dbReference type="SMART" id="SM00388">
    <property type="entry name" value="HisKA"/>
    <property type="match status" value="1"/>
</dbReference>
<evidence type="ECO:0000256" key="7">
    <source>
        <dbReference type="ARBA" id="ARBA00022741"/>
    </source>
</evidence>
<dbReference type="OrthoDB" id="8523at2157"/>
<keyword evidence="17" id="KW-1185">Reference proteome</keyword>
<dbReference type="Pfam" id="PF11563">
    <property type="entry name" value="Protoglobin"/>
    <property type="match status" value="1"/>
</dbReference>